<keyword evidence="6 14" id="KW-0812">Transmembrane</keyword>
<keyword evidence="9" id="KW-0406">Ion transport</keyword>
<evidence type="ECO:0000256" key="2">
    <source>
        <dbReference type="ARBA" id="ARBA00009810"/>
    </source>
</evidence>
<proteinExistence type="inferred from homology"/>
<keyword evidence="8" id="KW-0408">Iron</keyword>
<dbReference type="SMART" id="SM00965">
    <property type="entry name" value="STN"/>
    <property type="match status" value="1"/>
</dbReference>
<evidence type="ECO:0000256" key="4">
    <source>
        <dbReference type="ARBA" id="ARBA00022452"/>
    </source>
</evidence>
<evidence type="ECO:0000259" key="16">
    <source>
        <dbReference type="SMART" id="SM00965"/>
    </source>
</evidence>
<dbReference type="PANTHER" id="PTHR32552:SF74">
    <property type="entry name" value="HYDROXAMATE SIDEROPHORE RECEPTOR FHUE"/>
    <property type="match status" value="1"/>
</dbReference>
<keyword evidence="7" id="KW-0732">Signal</keyword>
<keyword evidence="10 15" id="KW-0798">TonB box</keyword>
<dbReference type="InterPro" id="IPR036942">
    <property type="entry name" value="Beta-barrel_TonB_sf"/>
</dbReference>
<dbReference type="Pfam" id="PF07715">
    <property type="entry name" value="Plug"/>
    <property type="match status" value="1"/>
</dbReference>
<evidence type="ECO:0000256" key="6">
    <source>
        <dbReference type="ARBA" id="ARBA00022692"/>
    </source>
</evidence>
<organism evidence="17 18">
    <name type="scientific">Pseudomonas cichorii</name>
    <dbReference type="NCBI Taxonomy" id="36746"/>
    <lineage>
        <taxon>Bacteria</taxon>
        <taxon>Pseudomonadati</taxon>
        <taxon>Pseudomonadota</taxon>
        <taxon>Gammaproteobacteria</taxon>
        <taxon>Pseudomonadales</taxon>
        <taxon>Pseudomonadaceae</taxon>
        <taxon>Pseudomonas</taxon>
    </lineage>
</organism>
<dbReference type="InterPro" id="IPR037066">
    <property type="entry name" value="Plug_dom_sf"/>
</dbReference>
<comment type="subcellular location">
    <subcellularLocation>
        <location evidence="1 14">Cell outer membrane</location>
        <topology evidence="1 14">Multi-pass membrane protein</topology>
    </subcellularLocation>
</comment>
<protein>
    <submittedName>
        <fullName evidence="17">Outer membrane ferripyoverdine receptor</fullName>
    </submittedName>
</protein>
<dbReference type="AlphaFoldDB" id="A0A3M4WGL1"/>
<keyword evidence="11 14" id="KW-0472">Membrane</keyword>
<accession>A0A3M4WGL1</accession>
<dbReference type="InterPro" id="IPR012910">
    <property type="entry name" value="Plug_dom"/>
</dbReference>
<dbReference type="Proteomes" id="UP000278332">
    <property type="component" value="Unassembled WGS sequence"/>
</dbReference>
<dbReference type="NCBIfam" id="TIGR01783">
    <property type="entry name" value="TonB-siderophor"/>
    <property type="match status" value="1"/>
</dbReference>
<sequence>MLRFTLPFAMSSAPRYASRKAAKSSCPSRNHEMLRPFIPTLTGALALGLSAVALAAPVSLNLPSQSLSSSLTQLSQVSGMQVTFDAQSVAGKQAPAVRGNLEPAQALNQLLAGSGLGATVQGNSAQVFRQQAEGPVSLGNVNINADTSLAGVATTEGTKSYTTGSMSTATKLPLSIRETPQSVSVITRQRMDDQGMNDLNDVVKYAPGVTLRKFGQDRQQFLARGFTIDNVMYDGLPSSLGTFTQDTISEADLAIYDRVEVVRGATGLMTGAGNPSATLNMVRKRPTATPQVSITTSAGSWDRYRTEVDASNKLNESGTVRGRFVAAYEDNKSFVDERDKQRQTFYGILETDLNDATTWSIGASKQRDDATSDWGSLPSGPNGENLHLSRSTFLSNDWAYWDRDNVSVFTDLTHRFDNGWNAKLAAAKIWGESNTFSSYLNYGGSTGFTQSSGQYDTTDVQTNIDGSLSGPFQLFGREHELTIGASRRQEKFDQVGGWWSASPSVDIYNFSHSVIAKPSRADRNAYQSKNTSTEKAVYAAARFNPIDPLHVILGSRLTWYDYNNRTGEGDYKVTQEVTPYAGIIYDLNDTYSVYASYTEIFKPQSEENASGSVLDPMTGESYEIGLKGEYFEGALNASVALFDMTQQNRAYQVPDQSVCTGNRPGTNCYAASGEVRSQGIDTEISGALTPNWQFSAAYTYVLSQYVKDAVERNEGRLFAADQPKHLFKAATSYNLQGDLSKWRVGADVLAQSETFNRVGTGYATQNAYSVVGLMAGYKFDEHWDGRVNFNNVFDTKYWQGIPTGTGSGVYGDPRNLMFSLKWTL</sequence>
<dbReference type="Gene3D" id="3.55.50.30">
    <property type="match status" value="1"/>
</dbReference>
<dbReference type="InterPro" id="IPR039426">
    <property type="entry name" value="TonB-dep_rcpt-like"/>
</dbReference>
<keyword evidence="3 14" id="KW-0813">Transport</keyword>
<evidence type="ECO:0000256" key="5">
    <source>
        <dbReference type="ARBA" id="ARBA00022496"/>
    </source>
</evidence>
<keyword evidence="5" id="KW-0410">Iron transport</keyword>
<evidence type="ECO:0000256" key="15">
    <source>
        <dbReference type="RuleBase" id="RU003357"/>
    </source>
</evidence>
<name>A0A3M4WGL1_PSECI</name>
<dbReference type="EMBL" id="RBRY01000011">
    <property type="protein sequence ID" value="RMR63186.1"/>
    <property type="molecule type" value="Genomic_DNA"/>
</dbReference>
<dbReference type="InterPro" id="IPR011662">
    <property type="entry name" value="Secretin/TonB_short_N"/>
</dbReference>
<keyword evidence="13 14" id="KW-0998">Cell outer membrane</keyword>
<evidence type="ECO:0000256" key="13">
    <source>
        <dbReference type="ARBA" id="ARBA00023237"/>
    </source>
</evidence>
<dbReference type="GO" id="GO:0015891">
    <property type="term" value="P:siderophore transport"/>
    <property type="evidence" value="ECO:0007669"/>
    <property type="project" value="InterPro"/>
</dbReference>
<evidence type="ECO:0000313" key="17">
    <source>
        <dbReference type="EMBL" id="RMR63186.1"/>
    </source>
</evidence>
<feature type="domain" description="Secretin/TonB short N-terminal" evidence="16">
    <location>
        <begin position="80"/>
        <end position="130"/>
    </location>
</feature>
<evidence type="ECO:0000256" key="8">
    <source>
        <dbReference type="ARBA" id="ARBA00023004"/>
    </source>
</evidence>
<keyword evidence="4 14" id="KW-1134">Transmembrane beta strand</keyword>
<dbReference type="InterPro" id="IPR010105">
    <property type="entry name" value="TonB_sidphr_rcpt"/>
</dbReference>
<comment type="caution">
    <text evidence="17">The sequence shown here is derived from an EMBL/GenBank/DDBJ whole genome shotgun (WGS) entry which is preliminary data.</text>
</comment>
<dbReference type="PROSITE" id="PS52016">
    <property type="entry name" value="TONB_DEPENDENT_REC_3"/>
    <property type="match status" value="1"/>
</dbReference>
<evidence type="ECO:0000256" key="14">
    <source>
        <dbReference type="PROSITE-ProRule" id="PRU01360"/>
    </source>
</evidence>
<dbReference type="FunFam" id="2.170.130.10:FF:000010">
    <property type="entry name" value="Ferripyoverdine receptor"/>
    <property type="match status" value="1"/>
</dbReference>
<evidence type="ECO:0000256" key="9">
    <source>
        <dbReference type="ARBA" id="ARBA00023065"/>
    </source>
</evidence>
<dbReference type="CDD" id="cd01347">
    <property type="entry name" value="ligand_gated_channel"/>
    <property type="match status" value="1"/>
</dbReference>
<dbReference type="Gene3D" id="2.40.170.20">
    <property type="entry name" value="TonB-dependent receptor, beta-barrel domain"/>
    <property type="match status" value="1"/>
</dbReference>
<dbReference type="Gene3D" id="2.170.130.10">
    <property type="entry name" value="TonB-dependent receptor, plug domain"/>
    <property type="match status" value="1"/>
</dbReference>
<evidence type="ECO:0000256" key="10">
    <source>
        <dbReference type="ARBA" id="ARBA00023077"/>
    </source>
</evidence>
<gene>
    <name evidence="17" type="ORF">ALP84_04500</name>
</gene>
<evidence type="ECO:0000256" key="11">
    <source>
        <dbReference type="ARBA" id="ARBA00023136"/>
    </source>
</evidence>
<dbReference type="GO" id="GO:0015344">
    <property type="term" value="F:siderophore uptake transmembrane transporter activity"/>
    <property type="evidence" value="ECO:0007669"/>
    <property type="project" value="TreeGrafter"/>
</dbReference>
<dbReference type="SUPFAM" id="SSF56935">
    <property type="entry name" value="Porins"/>
    <property type="match status" value="1"/>
</dbReference>
<evidence type="ECO:0000256" key="12">
    <source>
        <dbReference type="ARBA" id="ARBA00023170"/>
    </source>
</evidence>
<dbReference type="InterPro" id="IPR000531">
    <property type="entry name" value="Beta-barrel_TonB"/>
</dbReference>
<comment type="similarity">
    <text evidence="2 14 15">Belongs to the TonB-dependent receptor family.</text>
</comment>
<dbReference type="GO" id="GO:0009279">
    <property type="term" value="C:cell outer membrane"/>
    <property type="evidence" value="ECO:0007669"/>
    <property type="project" value="UniProtKB-SubCell"/>
</dbReference>
<evidence type="ECO:0000256" key="7">
    <source>
        <dbReference type="ARBA" id="ARBA00022729"/>
    </source>
</evidence>
<reference evidence="17 18" key="1">
    <citation type="submission" date="2018-08" db="EMBL/GenBank/DDBJ databases">
        <title>Recombination of ecologically and evolutionarily significant loci maintains genetic cohesion in the Pseudomonas syringae species complex.</title>
        <authorList>
            <person name="Dillon M."/>
            <person name="Thakur S."/>
            <person name="Almeida R.N.D."/>
            <person name="Weir B.S."/>
            <person name="Guttman D.S."/>
        </authorList>
    </citation>
    <scope>NUCLEOTIDE SEQUENCE [LARGE SCALE GENOMIC DNA]</scope>
    <source>
        <strain evidence="17 18">ICMP 6917</strain>
    </source>
</reference>
<evidence type="ECO:0000313" key="18">
    <source>
        <dbReference type="Proteomes" id="UP000278332"/>
    </source>
</evidence>
<dbReference type="PANTHER" id="PTHR32552">
    <property type="entry name" value="FERRICHROME IRON RECEPTOR-RELATED"/>
    <property type="match status" value="1"/>
</dbReference>
<keyword evidence="12 17" id="KW-0675">Receptor</keyword>
<evidence type="ECO:0000256" key="3">
    <source>
        <dbReference type="ARBA" id="ARBA00022448"/>
    </source>
</evidence>
<evidence type="ECO:0000256" key="1">
    <source>
        <dbReference type="ARBA" id="ARBA00004571"/>
    </source>
</evidence>
<dbReference type="Pfam" id="PF00593">
    <property type="entry name" value="TonB_dep_Rec_b-barrel"/>
    <property type="match status" value="1"/>
</dbReference>
<dbReference type="Pfam" id="PF07660">
    <property type="entry name" value="STN"/>
    <property type="match status" value="1"/>
</dbReference>
<dbReference type="GO" id="GO:0038023">
    <property type="term" value="F:signaling receptor activity"/>
    <property type="evidence" value="ECO:0007669"/>
    <property type="project" value="InterPro"/>
</dbReference>